<evidence type="ECO:0000313" key="3">
    <source>
        <dbReference type="Proteomes" id="UP000246464"/>
    </source>
</evidence>
<evidence type="ECO:0000256" key="1">
    <source>
        <dbReference type="SAM" id="MobiDB-lite"/>
    </source>
</evidence>
<keyword evidence="2" id="KW-0346">Stress response</keyword>
<protein>
    <submittedName>
        <fullName evidence="2">Putative heat shock protein 30-like</fullName>
    </submittedName>
</protein>
<sequence length="252" mass="28869">MDSFMMLHPVEICGIDWKVPHDSGAPPVKRIKAGTVPLLRQKANTQRITQQEDATLKQSLKMLCSHGFQSALGPVVDFYWPVRSLWPEVKPLLCQQHLLQRNLQELHGRLELMDKPSRLHPVEICGIDWKVPHDSGAPPVKRIKAGTVPLLRQKANTQRITQQEDATLKQSLKMLCSHGFQSALGPVVDFYWPVRSLWPEVKPLLCQQHLLQRNLQELHGRLELMDKPSRVCVHTHQKTAARRQTTEPEHMD</sequence>
<accession>A0A2U9CEL7</accession>
<dbReference type="Proteomes" id="UP000246464">
    <property type="component" value="Chromosome 16"/>
</dbReference>
<reference evidence="2 3" key="1">
    <citation type="submission" date="2017-12" db="EMBL/GenBank/DDBJ databases">
        <title>Integrating genomic resources of turbot (Scophthalmus maximus) in depth evaluation of genetic and physical mapping variation across individuals.</title>
        <authorList>
            <person name="Martinez P."/>
        </authorList>
    </citation>
    <scope>NUCLEOTIDE SEQUENCE [LARGE SCALE GENOMIC DNA]</scope>
</reference>
<name>A0A2U9CEL7_SCOMX</name>
<dbReference type="AlphaFoldDB" id="A0A2U9CEL7"/>
<gene>
    <name evidence="2" type="ORF">SMAX5B_015119</name>
</gene>
<proteinExistence type="predicted"/>
<feature type="region of interest" description="Disordered" evidence="1">
    <location>
        <begin position="233"/>
        <end position="252"/>
    </location>
</feature>
<organism evidence="2 3">
    <name type="scientific">Scophthalmus maximus</name>
    <name type="common">Turbot</name>
    <name type="synonym">Psetta maxima</name>
    <dbReference type="NCBI Taxonomy" id="52904"/>
    <lineage>
        <taxon>Eukaryota</taxon>
        <taxon>Metazoa</taxon>
        <taxon>Chordata</taxon>
        <taxon>Craniata</taxon>
        <taxon>Vertebrata</taxon>
        <taxon>Euteleostomi</taxon>
        <taxon>Actinopterygii</taxon>
        <taxon>Neopterygii</taxon>
        <taxon>Teleostei</taxon>
        <taxon>Neoteleostei</taxon>
        <taxon>Acanthomorphata</taxon>
        <taxon>Carangaria</taxon>
        <taxon>Pleuronectiformes</taxon>
        <taxon>Pleuronectoidei</taxon>
        <taxon>Scophthalmidae</taxon>
        <taxon>Scophthalmus</taxon>
    </lineage>
</organism>
<dbReference type="EMBL" id="CP026258">
    <property type="protein sequence ID" value="AWP15034.1"/>
    <property type="molecule type" value="Genomic_DNA"/>
</dbReference>
<evidence type="ECO:0000313" key="2">
    <source>
        <dbReference type="EMBL" id="AWP15034.1"/>
    </source>
</evidence>
<keyword evidence="3" id="KW-1185">Reference proteome</keyword>